<dbReference type="GO" id="GO:0047617">
    <property type="term" value="F:fatty acyl-CoA hydrolase activity"/>
    <property type="evidence" value="ECO:0007669"/>
    <property type="project" value="TreeGrafter"/>
</dbReference>
<accession>A0A175WCV2</accession>
<dbReference type="VEuPathDB" id="FungiDB:MMYC01_201756"/>
<protein>
    <recommendedName>
        <fullName evidence="3">Thioesterase/thiol ester dehydrase-isomerase</fullName>
    </recommendedName>
</protein>
<dbReference type="EMBL" id="LCTW02000034">
    <property type="protein sequence ID" value="KXX81473.1"/>
    <property type="molecule type" value="Genomic_DNA"/>
</dbReference>
<evidence type="ECO:0000313" key="1">
    <source>
        <dbReference type="EMBL" id="KXX81473.1"/>
    </source>
</evidence>
<dbReference type="InterPro" id="IPR029069">
    <property type="entry name" value="HotDog_dom_sf"/>
</dbReference>
<dbReference type="Proteomes" id="UP000078237">
    <property type="component" value="Unassembled WGS sequence"/>
</dbReference>
<keyword evidence="2" id="KW-1185">Reference proteome</keyword>
<dbReference type="AlphaFoldDB" id="A0A175WCV2"/>
<organism evidence="1 2">
    <name type="scientific">Madurella mycetomatis</name>
    <dbReference type="NCBI Taxonomy" id="100816"/>
    <lineage>
        <taxon>Eukaryota</taxon>
        <taxon>Fungi</taxon>
        <taxon>Dikarya</taxon>
        <taxon>Ascomycota</taxon>
        <taxon>Pezizomycotina</taxon>
        <taxon>Sordariomycetes</taxon>
        <taxon>Sordariomycetidae</taxon>
        <taxon>Sordariales</taxon>
        <taxon>Sordariales incertae sedis</taxon>
        <taxon>Madurella</taxon>
    </lineage>
</organism>
<dbReference type="PANTHER" id="PTHR31793">
    <property type="entry name" value="4-HYDROXYBENZOYL-COA THIOESTERASE FAMILY MEMBER"/>
    <property type="match status" value="1"/>
</dbReference>
<comment type="caution">
    <text evidence="1">The sequence shown here is derived from an EMBL/GenBank/DDBJ whole genome shotgun (WGS) entry which is preliminary data.</text>
</comment>
<proteinExistence type="predicted"/>
<reference evidence="1 2" key="1">
    <citation type="journal article" date="2016" name="Genome Announc.">
        <title>Genome Sequence of Madurella mycetomatis mm55, Isolated from a Human Mycetoma Case in Sudan.</title>
        <authorList>
            <person name="Smit S."/>
            <person name="Derks M.F."/>
            <person name="Bervoets S."/>
            <person name="Fahal A."/>
            <person name="van Leeuwen W."/>
            <person name="van Belkum A."/>
            <person name="van de Sande W.W."/>
        </authorList>
    </citation>
    <scope>NUCLEOTIDE SEQUENCE [LARGE SCALE GENOMIC DNA]</scope>
    <source>
        <strain evidence="2">mm55</strain>
    </source>
</reference>
<dbReference type="InterPro" id="IPR050563">
    <property type="entry name" value="4-hydroxybenzoyl-CoA_TE"/>
</dbReference>
<dbReference type="SUPFAM" id="SSF54637">
    <property type="entry name" value="Thioesterase/thiol ester dehydrase-isomerase"/>
    <property type="match status" value="1"/>
</dbReference>
<dbReference type="Gene3D" id="3.10.129.10">
    <property type="entry name" value="Hotdog Thioesterase"/>
    <property type="match status" value="1"/>
</dbReference>
<dbReference type="Pfam" id="PF13279">
    <property type="entry name" value="4HBT_2"/>
    <property type="match status" value="1"/>
</dbReference>
<evidence type="ECO:0000313" key="2">
    <source>
        <dbReference type="Proteomes" id="UP000078237"/>
    </source>
</evidence>
<dbReference type="OrthoDB" id="5538558at2759"/>
<dbReference type="CDD" id="cd00586">
    <property type="entry name" value="4HBT"/>
    <property type="match status" value="1"/>
</dbReference>
<name>A0A175WCV2_9PEZI</name>
<gene>
    <name evidence="1" type="ORF">MMYC01_201756</name>
</gene>
<evidence type="ECO:0008006" key="3">
    <source>
        <dbReference type="Google" id="ProtNLM"/>
    </source>
</evidence>
<sequence length="301" mass="34069">MLTLLPPPARVKLAESVCRAPLQLPTLASLQPHRSFSVSAARLSSDPTFRLPPPPPSRWIAELRARVGKCIIFGCDGQQISRAASVLGALATEWKELLAGSEGFLTGGRRGLEAREIAWGEMDTFGHVNNVNYYRFAESARVNWITNFAVHVDPAHRDGWRELMSPRSTGLIMRSLKADFKFPMVYPDKISVYHKLRSKPEGDPAPSSFFLDCIVLSHQHRRISARLEEDIVVYDYKASEKTSMPGFMLDQFKETWRLQEQETSRARTRIWELISSVEELEKGTWNRPDAVEDLGSAKRDT</sequence>
<dbReference type="PANTHER" id="PTHR31793:SF39">
    <property type="entry name" value="THIOESTERASE_THIOL ESTER DEHYDRASE-ISOMERASE"/>
    <property type="match status" value="1"/>
</dbReference>